<gene>
    <name evidence="2" type="ORF">PHET_12423</name>
</gene>
<evidence type="ECO:0000256" key="1">
    <source>
        <dbReference type="SAM" id="Phobius"/>
    </source>
</evidence>
<keyword evidence="3" id="KW-1185">Reference proteome</keyword>
<evidence type="ECO:0000313" key="2">
    <source>
        <dbReference type="EMBL" id="KAF5395302.1"/>
    </source>
</evidence>
<proteinExistence type="predicted"/>
<dbReference type="Proteomes" id="UP000748531">
    <property type="component" value="Unassembled WGS sequence"/>
</dbReference>
<dbReference type="EMBL" id="LUCH01015588">
    <property type="protein sequence ID" value="KAF5395302.1"/>
    <property type="molecule type" value="Genomic_DNA"/>
</dbReference>
<organism evidence="2 3">
    <name type="scientific">Paragonimus heterotremus</name>
    <dbReference type="NCBI Taxonomy" id="100268"/>
    <lineage>
        <taxon>Eukaryota</taxon>
        <taxon>Metazoa</taxon>
        <taxon>Spiralia</taxon>
        <taxon>Lophotrochozoa</taxon>
        <taxon>Platyhelminthes</taxon>
        <taxon>Trematoda</taxon>
        <taxon>Digenea</taxon>
        <taxon>Plagiorchiida</taxon>
        <taxon>Troglotremata</taxon>
        <taxon>Troglotrematidae</taxon>
        <taxon>Paragonimus</taxon>
    </lineage>
</organism>
<comment type="caution">
    <text evidence="2">The sequence shown here is derived from an EMBL/GenBank/DDBJ whole genome shotgun (WGS) entry which is preliminary data.</text>
</comment>
<evidence type="ECO:0000313" key="3">
    <source>
        <dbReference type="Proteomes" id="UP000748531"/>
    </source>
</evidence>
<protein>
    <submittedName>
        <fullName evidence="2">Uncharacterized protein</fullName>
    </submittedName>
</protein>
<dbReference type="OrthoDB" id="1740265at2759"/>
<keyword evidence="1" id="KW-0472">Membrane</keyword>
<keyword evidence="1" id="KW-1133">Transmembrane helix</keyword>
<sequence length="175" mass="19629">MKPFRKSHLIDQNSKIANVRKYNKSAVGTKQRWALPTATDTDVRSDNLLSTVAVFLLPSESNNPFPPTVFVNLSSPILYYGSELGLKIPNTNDPPVNIYPMNKVPNRGQFNDDITLTCHLPMPWDSYGKTFSAGALANDTRFIDYLKKYGITETVAVGLSMYTYILMYILIQVVS</sequence>
<accession>A0A8J4WSY4</accession>
<keyword evidence="1" id="KW-0812">Transmembrane</keyword>
<name>A0A8J4WSY4_9TREM</name>
<reference evidence="2" key="1">
    <citation type="submission" date="2019-05" db="EMBL/GenBank/DDBJ databases">
        <title>Annotation for the trematode Paragonimus heterotremus.</title>
        <authorList>
            <person name="Choi Y.-J."/>
        </authorList>
    </citation>
    <scope>NUCLEOTIDE SEQUENCE</scope>
    <source>
        <strain evidence="2">LC</strain>
    </source>
</reference>
<dbReference type="AlphaFoldDB" id="A0A8J4WSY4"/>
<feature type="transmembrane region" description="Helical" evidence="1">
    <location>
        <begin position="151"/>
        <end position="171"/>
    </location>
</feature>